<keyword evidence="1" id="KW-1133">Transmembrane helix</keyword>
<feature type="transmembrane region" description="Helical" evidence="1">
    <location>
        <begin position="106"/>
        <end position="125"/>
    </location>
</feature>
<evidence type="ECO:0008006" key="4">
    <source>
        <dbReference type="Google" id="ProtNLM"/>
    </source>
</evidence>
<gene>
    <name evidence="2" type="ORF">RHODGE_RHODGE_04907</name>
</gene>
<name>A0A3S5CYS8_9BRAD</name>
<dbReference type="AlphaFoldDB" id="A0A3S5CYS8"/>
<evidence type="ECO:0000256" key="1">
    <source>
        <dbReference type="SAM" id="Phobius"/>
    </source>
</evidence>
<organism evidence="2 3">
    <name type="scientific">Rhodoplanes serenus</name>
    <dbReference type="NCBI Taxonomy" id="200615"/>
    <lineage>
        <taxon>Bacteria</taxon>
        <taxon>Pseudomonadati</taxon>
        <taxon>Pseudomonadota</taxon>
        <taxon>Alphaproteobacteria</taxon>
        <taxon>Hyphomicrobiales</taxon>
        <taxon>Nitrobacteraceae</taxon>
        <taxon>Rhodoplanes</taxon>
    </lineage>
</organism>
<dbReference type="Pfam" id="PF02592">
    <property type="entry name" value="Vut_1"/>
    <property type="match status" value="1"/>
</dbReference>
<keyword evidence="1" id="KW-0812">Transmembrane</keyword>
<dbReference type="InterPro" id="IPR003744">
    <property type="entry name" value="YhhQ"/>
</dbReference>
<sequence length="195" mass="20479">MMHAPDARRLAEGLVFLVLFALTIPAANWLIQHAGTACVPRGPCLVPVLPALPGWSGLSAPSGVLMVGVALVLRDLVQRRLGVLVAAAAVLVGALISAFLAPPALVIASAAAFLVSEMADLAVYTPLARRRMVTAVVASGLVGLVVDSLLFLWLAFGSLDFLAGQVVGKAWMVLLSIPFMVWLRRRDERLGLAPA</sequence>
<comment type="caution">
    <text evidence="2">The sequence shown here is derived from an EMBL/GenBank/DDBJ whole genome shotgun (WGS) entry which is preliminary data.</text>
</comment>
<protein>
    <recommendedName>
        <fullName evidence="4">Beta-carotene 15,15'-monooxygenase</fullName>
    </recommendedName>
</protein>
<evidence type="ECO:0000313" key="2">
    <source>
        <dbReference type="EMBL" id="VCU11692.1"/>
    </source>
</evidence>
<dbReference type="RefSeq" id="WP_307719485.1">
    <property type="nucleotide sequence ID" value="NZ_UWOC01000210.1"/>
</dbReference>
<dbReference type="Proteomes" id="UP000289200">
    <property type="component" value="Unassembled WGS sequence"/>
</dbReference>
<feature type="transmembrane region" description="Helical" evidence="1">
    <location>
        <begin position="81"/>
        <end position="100"/>
    </location>
</feature>
<reference evidence="3" key="1">
    <citation type="submission" date="2018-10" db="EMBL/GenBank/DDBJ databases">
        <authorList>
            <person name="Peiro R."/>
            <person name="Begona"/>
            <person name="Cbmso G."/>
            <person name="Lopez M."/>
            <person name="Gonzalez S."/>
            <person name="Sacristan E."/>
            <person name="Castillo E."/>
        </authorList>
    </citation>
    <scope>NUCLEOTIDE SEQUENCE [LARGE SCALE GENOMIC DNA]</scope>
</reference>
<feature type="transmembrane region" description="Helical" evidence="1">
    <location>
        <begin position="52"/>
        <end position="74"/>
    </location>
</feature>
<keyword evidence="3" id="KW-1185">Reference proteome</keyword>
<accession>A0A3S5CYS8</accession>
<feature type="transmembrane region" description="Helical" evidence="1">
    <location>
        <begin position="162"/>
        <end position="183"/>
    </location>
</feature>
<keyword evidence="1" id="KW-0472">Membrane</keyword>
<evidence type="ECO:0000313" key="3">
    <source>
        <dbReference type="Proteomes" id="UP000289200"/>
    </source>
</evidence>
<dbReference type="EMBL" id="UWOC01000210">
    <property type="protein sequence ID" value="VCU11692.1"/>
    <property type="molecule type" value="Genomic_DNA"/>
</dbReference>
<feature type="transmembrane region" description="Helical" evidence="1">
    <location>
        <begin position="132"/>
        <end position="156"/>
    </location>
</feature>
<proteinExistence type="predicted"/>